<dbReference type="Proteomes" id="UP000305202">
    <property type="component" value="Unassembled WGS sequence"/>
</dbReference>
<feature type="region of interest" description="Disordered" evidence="2">
    <location>
        <begin position="739"/>
        <end position="770"/>
    </location>
</feature>
<dbReference type="Pfam" id="PF11924">
    <property type="entry name" value="IAT_beta"/>
    <property type="match status" value="1"/>
</dbReference>
<dbReference type="PROSITE" id="PS51257">
    <property type="entry name" value="PROKAR_LIPOPROTEIN"/>
    <property type="match status" value="1"/>
</dbReference>
<evidence type="ECO:0000256" key="2">
    <source>
        <dbReference type="SAM" id="MobiDB-lite"/>
    </source>
</evidence>
<organism evidence="4 5">
    <name type="scientific">Martelella alba</name>
    <dbReference type="NCBI Taxonomy" id="2590451"/>
    <lineage>
        <taxon>Bacteria</taxon>
        <taxon>Pseudomonadati</taxon>
        <taxon>Pseudomonadota</taxon>
        <taxon>Alphaproteobacteria</taxon>
        <taxon>Hyphomicrobiales</taxon>
        <taxon>Aurantimonadaceae</taxon>
        <taxon>Martelella</taxon>
    </lineage>
</organism>
<accession>A0ABY2SHS3</accession>
<feature type="compositionally biased region" description="Pro residues" evidence="2">
    <location>
        <begin position="644"/>
        <end position="653"/>
    </location>
</feature>
<feature type="compositionally biased region" description="Low complexity" evidence="2">
    <location>
        <begin position="660"/>
        <end position="682"/>
    </location>
</feature>
<keyword evidence="5" id="KW-1185">Reference proteome</keyword>
<feature type="compositionally biased region" description="Polar residues" evidence="2">
    <location>
        <begin position="548"/>
        <end position="560"/>
    </location>
</feature>
<feature type="region of interest" description="Disordered" evidence="2">
    <location>
        <begin position="625"/>
        <end position="684"/>
    </location>
</feature>
<feature type="compositionally biased region" description="Pro residues" evidence="2">
    <location>
        <begin position="564"/>
        <end position="573"/>
    </location>
</feature>
<proteinExistence type="inferred from homology"/>
<feature type="domain" description="Inverse autotransporter beta-domain" evidence="3">
    <location>
        <begin position="69"/>
        <end position="323"/>
    </location>
</feature>
<reference evidence="4 5" key="1">
    <citation type="submission" date="2019-04" db="EMBL/GenBank/DDBJ databases">
        <authorList>
            <person name="Li M."/>
            <person name="Gao C."/>
        </authorList>
    </citation>
    <scope>NUCLEOTIDE SEQUENCE [LARGE SCALE GENOMIC DNA]</scope>
    <source>
        <strain evidence="4 5">BGMRC 2031</strain>
    </source>
</reference>
<evidence type="ECO:0000313" key="5">
    <source>
        <dbReference type="Proteomes" id="UP000305202"/>
    </source>
</evidence>
<feature type="region of interest" description="Disordered" evidence="2">
    <location>
        <begin position="433"/>
        <end position="493"/>
    </location>
</feature>
<evidence type="ECO:0000313" key="4">
    <source>
        <dbReference type="EMBL" id="TKI04269.1"/>
    </source>
</evidence>
<gene>
    <name evidence="4" type="ORF">FCN80_18845</name>
</gene>
<dbReference type="PANTHER" id="PTHR39576">
    <property type="entry name" value="ATTACHING AND EFFACING PROTEIN HOMOLOG-RELATED-RELATED"/>
    <property type="match status" value="1"/>
</dbReference>
<feature type="compositionally biased region" description="Polar residues" evidence="2">
    <location>
        <begin position="583"/>
        <end position="594"/>
    </location>
</feature>
<comment type="caution">
    <text evidence="4">The sequence shown here is derived from an EMBL/GenBank/DDBJ whole genome shotgun (WGS) entry which is preliminary data.</text>
</comment>
<dbReference type="RefSeq" id="WP_136991709.1">
    <property type="nucleotide sequence ID" value="NZ_SZPQ01000031.1"/>
</dbReference>
<dbReference type="PANTHER" id="PTHR39576:SF2">
    <property type="entry name" value="ATTACHING AND EFFACING PROTEIN HOMOLOG-RELATED"/>
    <property type="match status" value="1"/>
</dbReference>
<protein>
    <recommendedName>
        <fullName evidence="3">Inverse autotransporter beta-domain domain-containing protein</fullName>
    </recommendedName>
</protein>
<dbReference type="PRINTS" id="PR01369">
    <property type="entry name" value="INTIMIN"/>
</dbReference>
<dbReference type="InterPro" id="IPR003535">
    <property type="entry name" value="Intimin/invasin_bac"/>
</dbReference>
<dbReference type="EMBL" id="SZPQ01000031">
    <property type="protein sequence ID" value="TKI04269.1"/>
    <property type="molecule type" value="Genomic_DNA"/>
</dbReference>
<name>A0ABY2SHS3_9HYPH</name>
<feature type="compositionally biased region" description="Low complexity" evidence="2">
    <location>
        <begin position="631"/>
        <end position="643"/>
    </location>
</feature>
<evidence type="ECO:0000259" key="3">
    <source>
        <dbReference type="Pfam" id="PF11924"/>
    </source>
</evidence>
<dbReference type="Gene3D" id="2.40.160.160">
    <property type="entry name" value="Inverse autotransporter, beta-domain"/>
    <property type="match status" value="1"/>
</dbReference>
<dbReference type="InterPro" id="IPR051715">
    <property type="entry name" value="Intimin-Invasin_domain"/>
</dbReference>
<feature type="region of interest" description="Disordered" evidence="2">
    <location>
        <begin position="548"/>
        <end position="607"/>
    </location>
</feature>
<evidence type="ECO:0000256" key="1">
    <source>
        <dbReference type="ARBA" id="ARBA00010116"/>
    </source>
</evidence>
<feature type="compositionally biased region" description="Polar residues" evidence="2">
    <location>
        <begin position="449"/>
        <end position="458"/>
    </location>
</feature>
<sequence>MTSSKWYVAVISVAALLAGCLSNEKKKNAVKFPQETVDKKKPSVMENSETAFEPYRPVSAHQAQRANSASVEDISQANLSSSTALSNGKGSATITVPDLQKTFSRSSFDILLPLQDSENRFLFNQLGARRFDGRNIVNLGIGQRHFHQDWMLGYNSFYDLQVSRNHHQRLGLGLELWHRNLKLTANGYLRLSGWKSAYLHNGYEERVANGFDINLDAYLPEHPQLGGRVKYEQYRGGEVAPTNKDEHFKNPSALTVGLTYNPIPLLTFGLDRSHWSNGRSEGKANMMINYRFNMPLSKQLDPQYVTGTRNIEGSRFNPVERNNNIILEFKNQKTLYFRLPTELTGAEHERHPISFDFSQQFILDHIDWEDSSLRAHGGQVINVSKHHYHVQLPAYDARSTNYYVLSAVAYDTQGDASNRSTMIIRVEPASVVDTAGNPFDPAPGDDSPRNQLISPRTSSVDDDNESDAPAAPVINTKTVARASDETLPGQDSALLDNELDIAKGESRDAPSTLAAARHSPDAPSTEEAEVSMEDGSNTLFTENFIQPLLNTPPENKNTAARASVPPPPPPPPTAEVQLRPLSQVGSGDSLSNVTLRKPQPKADNQASKNNFQNELANALNKRNSTLKNWGSDTASDISTSSPPSSTPVTPPSSPDKRYDSTPSSSPMPLTLPTSGSSSSSDSDFMDEVVLRRPPPVAATRTLPVELQIPSAVTATSLSAGNSGVLQPANSVSAPLPAVSAPDISFSPPPPPTERDLSPPTSPGEINNLKNKDIREGQMTRHSSAHNATVRIPADELALKRNSLKRVPEDRKNLYKNECRSEMGTYSTLRRSIMKFDASDVESDNSDSSDWE</sequence>
<dbReference type="InterPro" id="IPR038177">
    <property type="entry name" value="IAT_beta_sf"/>
</dbReference>
<feature type="region of interest" description="Disordered" evidence="2">
    <location>
        <begin position="506"/>
        <end position="533"/>
    </location>
</feature>
<dbReference type="InterPro" id="IPR024519">
    <property type="entry name" value="IAT_beta"/>
</dbReference>
<comment type="similarity">
    <text evidence="1">Belongs to the intimin/invasin family.</text>
</comment>